<keyword evidence="2" id="KW-0812">Transmembrane</keyword>
<dbReference type="InterPro" id="IPR011990">
    <property type="entry name" value="TPR-like_helical_dom_sf"/>
</dbReference>
<feature type="chain" id="PRO_5023101114" evidence="3">
    <location>
        <begin position="23"/>
        <end position="923"/>
    </location>
</feature>
<dbReference type="InterPro" id="IPR019734">
    <property type="entry name" value="TPR_rpt"/>
</dbReference>
<dbReference type="SMART" id="SM00028">
    <property type="entry name" value="TPR"/>
    <property type="match status" value="5"/>
</dbReference>
<keyword evidence="1" id="KW-0802">TPR repeat</keyword>
<feature type="repeat" description="TPR" evidence="1">
    <location>
        <begin position="158"/>
        <end position="191"/>
    </location>
</feature>
<evidence type="ECO:0000313" key="5">
    <source>
        <dbReference type="EMBL" id="QEC68430.1"/>
    </source>
</evidence>
<reference evidence="5 6" key="1">
    <citation type="journal article" date="2016" name="Int. J. Syst. Evol. Microbiol.">
        <title>Panacibacter ginsenosidivorans gen. nov., sp. nov., with ginsenoside converting activity isolated from soil of a ginseng field.</title>
        <authorList>
            <person name="Siddiqi M.Z."/>
            <person name="Muhammad Shafi S."/>
            <person name="Choi K.D."/>
            <person name="Im W.T."/>
        </authorList>
    </citation>
    <scope>NUCLEOTIDE SEQUENCE [LARGE SCALE GENOMIC DNA]</scope>
    <source>
        <strain evidence="5 6">Gsoil1550</strain>
    </source>
</reference>
<gene>
    <name evidence="5" type="ORF">FRZ67_14365</name>
</gene>
<dbReference type="SUPFAM" id="SSF81901">
    <property type="entry name" value="HCP-like"/>
    <property type="match status" value="1"/>
</dbReference>
<keyword evidence="2" id="KW-1133">Transmembrane helix</keyword>
<evidence type="ECO:0000256" key="1">
    <source>
        <dbReference type="PROSITE-ProRule" id="PRU00339"/>
    </source>
</evidence>
<dbReference type="EMBL" id="CP042435">
    <property type="protein sequence ID" value="QEC68430.1"/>
    <property type="molecule type" value="Genomic_DNA"/>
</dbReference>
<dbReference type="Pfam" id="PF12770">
    <property type="entry name" value="CHAT"/>
    <property type="match status" value="1"/>
</dbReference>
<dbReference type="OrthoDB" id="9771112at2"/>
<dbReference type="RefSeq" id="WP_147190427.1">
    <property type="nucleotide sequence ID" value="NZ_CP042435.1"/>
</dbReference>
<dbReference type="PANTHER" id="PTHR10098:SF108">
    <property type="entry name" value="TETRATRICOPEPTIDE REPEAT PROTEIN 28"/>
    <property type="match status" value="1"/>
</dbReference>
<dbReference type="KEGG" id="pgin:FRZ67_14365"/>
<protein>
    <submittedName>
        <fullName evidence="5">CHAT domain-containing protein</fullName>
    </submittedName>
</protein>
<dbReference type="PANTHER" id="PTHR10098">
    <property type="entry name" value="RAPSYN-RELATED"/>
    <property type="match status" value="1"/>
</dbReference>
<proteinExistence type="predicted"/>
<evidence type="ECO:0000256" key="2">
    <source>
        <dbReference type="SAM" id="Phobius"/>
    </source>
</evidence>
<evidence type="ECO:0000256" key="3">
    <source>
        <dbReference type="SAM" id="SignalP"/>
    </source>
</evidence>
<keyword evidence="3" id="KW-0732">Signal</keyword>
<dbReference type="AlphaFoldDB" id="A0A5B8VAA8"/>
<keyword evidence="2" id="KW-0472">Membrane</keyword>
<dbReference type="InterPro" id="IPR024983">
    <property type="entry name" value="CHAT_dom"/>
</dbReference>
<feature type="signal peptide" evidence="3">
    <location>
        <begin position="1"/>
        <end position="22"/>
    </location>
</feature>
<accession>A0A5B8VAA8</accession>
<keyword evidence="6" id="KW-1185">Reference proteome</keyword>
<feature type="transmembrane region" description="Helical" evidence="2">
    <location>
        <begin position="896"/>
        <end position="916"/>
    </location>
</feature>
<dbReference type="Gene3D" id="1.25.40.10">
    <property type="entry name" value="Tetratricopeptide repeat domain"/>
    <property type="match status" value="2"/>
</dbReference>
<evidence type="ECO:0000259" key="4">
    <source>
        <dbReference type="Pfam" id="PF12770"/>
    </source>
</evidence>
<organism evidence="5 6">
    <name type="scientific">Panacibacter ginsenosidivorans</name>
    <dbReference type="NCBI Taxonomy" id="1813871"/>
    <lineage>
        <taxon>Bacteria</taxon>
        <taxon>Pseudomonadati</taxon>
        <taxon>Bacteroidota</taxon>
        <taxon>Chitinophagia</taxon>
        <taxon>Chitinophagales</taxon>
        <taxon>Chitinophagaceae</taxon>
        <taxon>Panacibacter</taxon>
    </lineage>
</organism>
<sequence>MKNKFILPAAAILIFVFLQLQSQQKSNDSLWYALFKKADTLFNGQATEATDSLAIGYYNLITQKLTAAPGYAKLLYDCYERMGILKQGLGYDSKDVLAEYYTALNIQHAYHLADSISFRLLLSAGNLYYSEGLFDSSVYYLSLAEKIIEQYPGAGLAGDLYNSLGALYNESGDYMQSGNYFSKALEITKKTKPELKEAIFAMSANIAFALKVTGYVDSAIHLYKELLDPAAPSLPVLNNLAGIYLTKKMPDSALYYLNTAKEINGSYAIIFHNSIAQAYMLKRDTLNAALHLNTATAIYKANEQQLKNNYYGATCKYYGDLLMMEHKPEDALNYYQQAIIQYNFKFNDRDVFINPGNFIGDFASYNLFEALTAKAACFSLLFVQKKEGKYFDAAKSTYDSAFVLADYIKKSIDNDQARFFIADKVFDAYRKAVDFLTEANTKQDKKLTIHALEWISKSRATSLAISLKENTIKKYAGLPDSLLQQEKNTRINISRLKLQLQRTTDSTTQSNLLSAINTATLQLQSLNNSFKKYPVYYKEKFASDNVDISEIQKNVIGDKTAVLSYFRGADNIKVFIIKHDNIIVQEVAADSTLQKNINRYMQGLVSTNAGQTYNAGAAKHLYTVLMQPLLKYLAGITSLIIIPDQELINVPFEALQPADDKYLVEDYAISYQYALPFLKKDKIDFDETNALAVAPFAANNGNTKMAVLSSSADEIGGFSKRSQLLNADATKNNFMARVSNASVLHLATHASVNYDEPSDSYIAFYNQGNADTGYKIFAHELYNLQLPNASLVFLSACESGTGKISQSEGALSLSRAFAFAGCPNIVTSLWKAEDRSTAYISKHFYKYAEKGYGYAEALQLAKKDMLEDASMSQFHSPQYWSHLIFIGDVQEQSSDFLLWLILIALMLTIISVIAYIKIRKKKQ</sequence>
<name>A0A5B8VAA8_9BACT</name>
<dbReference type="PROSITE" id="PS50005">
    <property type="entry name" value="TPR"/>
    <property type="match status" value="1"/>
</dbReference>
<feature type="domain" description="CHAT" evidence="4">
    <location>
        <begin position="618"/>
        <end position="888"/>
    </location>
</feature>
<dbReference type="Proteomes" id="UP000321533">
    <property type="component" value="Chromosome"/>
</dbReference>
<evidence type="ECO:0000313" key="6">
    <source>
        <dbReference type="Proteomes" id="UP000321533"/>
    </source>
</evidence>